<dbReference type="InterPro" id="IPR055464">
    <property type="entry name" value="DUF7036"/>
</dbReference>
<evidence type="ECO:0000256" key="1">
    <source>
        <dbReference type="SAM" id="MobiDB-lite"/>
    </source>
</evidence>
<feature type="region of interest" description="Disordered" evidence="1">
    <location>
        <begin position="80"/>
        <end position="163"/>
    </location>
</feature>
<dbReference type="Pfam" id="PF23041">
    <property type="entry name" value="DUF7036"/>
    <property type="match status" value="1"/>
</dbReference>
<feature type="compositionally biased region" description="Low complexity" evidence="1">
    <location>
        <begin position="97"/>
        <end position="107"/>
    </location>
</feature>
<feature type="compositionally biased region" description="Polar residues" evidence="1">
    <location>
        <begin position="127"/>
        <end position="143"/>
    </location>
</feature>
<dbReference type="AlphaFoldDB" id="A0A1D1Y6U1"/>
<name>A0A1D1Y6U1_9ARAE</name>
<protein>
    <recommendedName>
        <fullName evidence="2">DUF7036 domain-containing protein</fullName>
    </recommendedName>
</protein>
<sequence>SYENVYVQMTSLNGSTIEPPVTVQASVLSDIGSRILLPPRLKQLAKTITGTPAKNLGLDHSVFGRVKEVRLSSYLNNSITSLESPSPSPSPSDEPHYSVIPPVSTYPVPSPTNAPAPSADSSHASSCLNCKISSPLGTPSHAPSQDRREQPSAQYPSSPSPSVIVHAPRHRPCLFPKLPPHSSPGVPQAIVPSLQKPIAPATKTVPSPQTTMGPFPGIAPELPPLSPLSFYRMNPQYDKGRGKASNSPIITLPSSPSPLPNVAAASPYIEMWLFLGIVILHLIC</sequence>
<dbReference type="EMBL" id="GDJX01017616">
    <property type="protein sequence ID" value="JAT50320.1"/>
    <property type="molecule type" value="Transcribed_RNA"/>
</dbReference>
<accession>A0A1D1Y6U1</accession>
<dbReference type="PANTHER" id="PTHR33826">
    <property type="entry name" value="F20B24.21"/>
    <property type="match status" value="1"/>
</dbReference>
<gene>
    <name evidence="3" type="ORF">g.17826</name>
</gene>
<dbReference type="PANTHER" id="PTHR33826:SF4">
    <property type="entry name" value="F20B24.21"/>
    <property type="match status" value="1"/>
</dbReference>
<feature type="domain" description="DUF7036" evidence="2">
    <location>
        <begin position="1"/>
        <end position="64"/>
    </location>
</feature>
<reference evidence="3" key="1">
    <citation type="submission" date="2015-07" db="EMBL/GenBank/DDBJ databases">
        <title>Transcriptome Assembly of Anthurium amnicola.</title>
        <authorList>
            <person name="Suzuki J."/>
        </authorList>
    </citation>
    <scope>NUCLEOTIDE SEQUENCE</scope>
</reference>
<feature type="compositionally biased region" description="Low complexity" evidence="1">
    <location>
        <begin position="115"/>
        <end position="126"/>
    </location>
</feature>
<evidence type="ECO:0000313" key="3">
    <source>
        <dbReference type="EMBL" id="JAT50320.1"/>
    </source>
</evidence>
<feature type="non-terminal residue" evidence="3">
    <location>
        <position position="1"/>
    </location>
</feature>
<evidence type="ECO:0000259" key="2">
    <source>
        <dbReference type="Pfam" id="PF23041"/>
    </source>
</evidence>
<organism evidence="3">
    <name type="scientific">Anthurium amnicola</name>
    <dbReference type="NCBI Taxonomy" id="1678845"/>
    <lineage>
        <taxon>Eukaryota</taxon>
        <taxon>Viridiplantae</taxon>
        <taxon>Streptophyta</taxon>
        <taxon>Embryophyta</taxon>
        <taxon>Tracheophyta</taxon>
        <taxon>Spermatophyta</taxon>
        <taxon>Magnoliopsida</taxon>
        <taxon>Liliopsida</taxon>
        <taxon>Araceae</taxon>
        <taxon>Pothoideae</taxon>
        <taxon>Potheae</taxon>
        <taxon>Anthurium</taxon>
    </lineage>
</organism>
<proteinExistence type="predicted"/>